<dbReference type="InterPro" id="IPR010384">
    <property type="entry name" value="MtfA_fam"/>
</dbReference>
<dbReference type="Gene3D" id="3.40.390.10">
    <property type="entry name" value="Collagenase (Catalytic Domain)"/>
    <property type="match status" value="1"/>
</dbReference>
<proteinExistence type="predicted"/>
<dbReference type="InterPro" id="IPR024079">
    <property type="entry name" value="MetalloPept_cat_dom_sf"/>
</dbReference>
<organism evidence="2 3">
    <name type="scientific">Aureibacter tunicatorum</name>
    <dbReference type="NCBI Taxonomy" id="866807"/>
    <lineage>
        <taxon>Bacteria</taxon>
        <taxon>Pseudomonadati</taxon>
        <taxon>Bacteroidota</taxon>
        <taxon>Cytophagia</taxon>
        <taxon>Cytophagales</taxon>
        <taxon>Persicobacteraceae</taxon>
        <taxon>Aureibacter</taxon>
    </lineage>
</organism>
<evidence type="ECO:0000313" key="2">
    <source>
        <dbReference type="EMBL" id="MDR6241643.1"/>
    </source>
</evidence>
<dbReference type="PANTHER" id="PTHR30164">
    <property type="entry name" value="MTFA PEPTIDASE"/>
    <property type="match status" value="1"/>
</dbReference>
<dbReference type="EMBL" id="JAVDQD010000010">
    <property type="protein sequence ID" value="MDR6241643.1"/>
    <property type="molecule type" value="Genomic_DNA"/>
</dbReference>
<dbReference type="GO" id="GO:0005829">
    <property type="term" value="C:cytosol"/>
    <property type="evidence" value="ECO:0007669"/>
    <property type="project" value="TreeGrafter"/>
</dbReference>
<gene>
    <name evidence="2" type="ORF">HNQ88_004730</name>
</gene>
<sequence length="274" mass="32032">MTLFFIVGFVILAASLWWYFLIYLPKKPKGEKIDEMPESWKKLLTENVNFYRNLSQEDKIKFENRLLHFISIKRIIGVDTEVEDLDKVLIASSAVIPLFGFSEWTYPNLKEVLLYPKAFDKDFQISGTRKNITGMVGNGVMEGKMILSQKALRAGFIIDNDKSNVGIHEFIHLIDKADGEIDGVPKMLIQNQYAIPWLKIMHDEMNRIYSNQSDINPYGGTNQQEFLSVISEYFFERPDLLKRKHPKLYEAMENIFKQDLYDNLKVNKKRDFNN</sequence>
<dbReference type="RefSeq" id="WP_309942588.1">
    <property type="nucleotide sequence ID" value="NZ_AP025308.1"/>
</dbReference>
<comment type="caution">
    <text evidence="2">The sequence shown here is derived from an EMBL/GenBank/DDBJ whole genome shotgun (WGS) entry which is preliminary data.</text>
</comment>
<evidence type="ECO:0000256" key="1">
    <source>
        <dbReference type="SAM" id="Phobius"/>
    </source>
</evidence>
<dbReference type="CDD" id="cd20169">
    <property type="entry name" value="Peptidase_M90_mtfA"/>
    <property type="match status" value="1"/>
</dbReference>
<protein>
    <recommendedName>
        <fullName evidence="4">Peptidase</fullName>
    </recommendedName>
</protein>
<feature type="transmembrane region" description="Helical" evidence="1">
    <location>
        <begin position="6"/>
        <end position="24"/>
    </location>
</feature>
<dbReference type="Pfam" id="PF06167">
    <property type="entry name" value="Peptidase_M90"/>
    <property type="match status" value="1"/>
</dbReference>
<dbReference type="InterPro" id="IPR042252">
    <property type="entry name" value="MtfA_N"/>
</dbReference>
<dbReference type="AlphaFoldDB" id="A0AAE3XT70"/>
<keyword evidence="1" id="KW-0472">Membrane</keyword>
<dbReference type="GO" id="GO:0008237">
    <property type="term" value="F:metallopeptidase activity"/>
    <property type="evidence" value="ECO:0007669"/>
    <property type="project" value="InterPro"/>
</dbReference>
<name>A0AAE3XT70_9BACT</name>
<keyword evidence="1" id="KW-0812">Transmembrane</keyword>
<evidence type="ECO:0008006" key="4">
    <source>
        <dbReference type="Google" id="ProtNLM"/>
    </source>
</evidence>
<dbReference type="Proteomes" id="UP001185092">
    <property type="component" value="Unassembled WGS sequence"/>
</dbReference>
<accession>A0AAE3XT70</accession>
<dbReference type="Gene3D" id="1.10.472.150">
    <property type="entry name" value="Glucose-regulated metallo-peptidase M90, N-terminal domain"/>
    <property type="match status" value="1"/>
</dbReference>
<keyword evidence="1" id="KW-1133">Transmembrane helix</keyword>
<dbReference type="SUPFAM" id="SSF55486">
    <property type="entry name" value="Metalloproteases ('zincins'), catalytic domain"/>
    <property type="match status" value="1"/>
</dbReference>
<reference evidence="2" key="1">
    <citation type="submission" date="2023-07" db="EMBL/GenBank/DDBJ databases">
        <title>Genomic Encyclopedia of Type Strains, Phase IV (KMG-IV): sequencing the most valuable type-strain genomes for metagenomic binning, comparative biology and taxonomic classification.</title>
        <authorList>
            <person name="Goeker M."/>
        </authorList>
    </citation>
    <scope>NUCLEOTIDE SEQUENCE</scope>
    <source>
        <strain evidence="2">DSM 26174</strain>
    </source>
</reference>
<keyword evidence="3" id="KW-1185">Reference proteome</keyword>
<evidence type="ECO:0000313" key="3">
    <source>
        <dbReference type="Proteomes" id="UP001185092"/>
    </source>
</evidence>
<dbReference type="GO" id="GO:0004177">
    <property type="term" value="F:aminopeptidase activity"/>
    <property type="evidence" value="ECO:0007669"/>
    <property type="project" value="TreeGrafter"/>
</dbReference>
<dbReference type="PANTHER" id="PTHR30164:SF2">
    <property type="entry name" value="PROTEIN MTFA"/>
    <property type="match status" value="1"/>
</dbReference>